<dbReference type="EMBL" id="JACRTJ010000003">
    <property type="protein sequence ID" value="MBC8597804.1"/>
    <property type="molecule type" value="Genomic_DNA"/>
</dbReference>
<sequence>MKYYEINGKTCFTDHMDFQCPPEADWKEIPEPRTAEELSWLFFREPGSCRASFLVNHEGLLWEKEESVDWLNSRKLEENKALYGKQGGCTEGKCAAALPKWIRERITAGKVRAVNASHPRFLELLSGEAFPAGPEKKRVHILAIGDVGSMLLTGLHLLGGDVISRIGICDISDQVTARWEFEENQIAYPWEYDALPEVEVVKPENLFDCDVFVFVASKGIPPVGSGVKDVRMYQFENNAKIMANYAKMARESRFKGLFCAVSDPVDPLAKTAFLESNKNEAGELDYMGLLPEQIQGFGLGVMNARAAYYAKRDPRFSRFLTEGRSFGPHGQDLVVADSIEHYDDALSRELTELTVTANLKMREIGYKPFVAPAFSSGALSILLALRGEWHCGSVFLGGIYMGVKNRFTENGLETEILPLPDALHDRIRTAAENLKKIV</sequence>
<evidence type="ECO:0000313" key="2">
    <source>
        <dbReference type="Proteomes" id="UP000647491"/>
    </source>
</evidence>
<protein>
    <submittedName>
        <fullName evidence="1">Lactate dehydrogenase</fullName>
    </submittedName>
</protein>
<accession>A0ABR7NPG0</accession>
<dbReference type="SUPFAM" id="SSF51735">
    <property type="entry name" value="NAD(P)-binding Rossmann-fold domains"/>
    <property type="match status" value="1"/>
</dbReference>
<gene>
    <name evidence="1" type="ORF">H8708_00915</name>
</gene>
<proteinExistence type="predicted"/>
<dbReference type="Proteomes" id="UP000647491">
    <property type="component" value="Unassembled WGS sequence"/>
</dbReference>
<comment type="caution">
    <text evidence="1">The sequence shown here is derived from an EMBL/GenBank/DDBJ whole genome shotgun (WGS) entry which is preliminary data.</text>
</comment>
<name>A0ABR7NPG0_9FIRM</name>
<organism evidence="1 2">
    <name type="scientific">Enterocloster hominis</name>
    <name type="common">ex Liu et al. 2021</name>
    <dbReference type="NCBI Taxonomy" id="2763663"/>
    <lineage>
        <taxon>Bacteria</taxon>
        <taxon>Bacillati</taxon>
        <taxon>Bacillota</taxon>
        <taxon>Clostridia</taxon>
        <taxon>Lachnospirales</taxon>
        <taxon>Lachnospiraceae</taxon>
        <taxon>Enterocloster</taxon>
    </lineage>
</organism>
<keyword evidence="2" id="KW-1185">Reference proteome</keyword>
<reference evidence="1 2" key="1">
    <citation type="submission" date="2020-08" db="EMBL/GenBank/DDBJ databases">
        <title>Genome public.</title>
        <authorList>
            <person name="Liu C."/>
            <person name="Sun Q."/>
        </authorList>
    </citation>
    <scope>NUCLEOTIDE SEQUENCE [LARGE SCALE GENOMIC DNA]</scope>
    <source>
        <strain evidence="1 2">BX10</strain>
    </source>
</reference>
<dbReference type="Gene3D" id="3.40.50.720">
    <property type="entry name" value="NAD(P)-binding Rossmann-like Domain"/>
    <property type="match status" value="1"/>
</dbReference>
<dbReference type="InterPro" id="IPR036291">
    <property type="entry name" value="NAD(P)-bd_dom_sf"/>
</dbReference>
<evidence type="ECO:0000313" key="1">
    <source>
        <dbReference type="EMBL" id="MBC8597804.1"/>
    </source>
</evidence>